<sequence length="839" mass="96489">MEILMDPARLNFILVQVVILNLSKLIVNGLKKLKQIWACDFTSGDEDNVSKLKVIKVNDCNSLVNLFPCNPMQLVTHLEEVEVSKCCSIEVIFNIDLGKIKQHISNLKSIRVSKLEELREVWRINEENYSGHLICGFQAVETIHIESCKKFKNVFTPITTNFDMRALKNIRIHAKTFEFIEISGISEVDEDMSIVAIPSYHLTRAFNQIRNIDFAQVEGAEVLFEIETPCINRELVSAHQQQSLPLLPCLEDLMLFGMGTMSHVWKCNNWNKFFILHKHQPQSSFQNLTNINLFFCNGIKYLYSPLMSKLLSNLKTIHIHNCDGMEEVISSRDDDDDDEEVLNTSLFPCLDVLVLQNLSNLKQISGGVAKVCLMFFCSITCSRMGVVPWSLCQYFTNIYISECPTLSTLIPSDAARQMQKLQHLVIWDCKSLVEVFESKEIVNIGSFPRPETMTNLYHQLTNLKILKIHKCDLLEYIFTFSTLESLRKLEELSIWNCKAMKVIVREEHGEESSSKVVFPRLKSIQLDDLPNLAGFFIGMNTNFEWQSLDHLMIDKCPQMMVFTSGESIAPKLKYIHSTLGKHDVECILNFRQVSPQSSYNSIVCPSAERTPWSFHNLIEMDLQFYHELEKVVPMNELQQLPILEKVIISSCGNVEEVFEVSNNESPNVVTLQKLYDLHNLKYMWKSNEWSILEFPNLTTLSIFMCYNLEHVFTSSMVGSLMKLQELHIKHCTNMEVIVKKEEEEECDGKVGEIMFPCLKSLELVGLASLKGFFLGKDDLIFPSMNTLVINCCQEIKFFSEGRGIAHQLKLLKTSFEVFQVGEDISRFIRNKIQEASRYY</sequence>
<dbReference type="InterPro" id="IPR050905">
    <property type="entry name" value="Plant_NBS-LRR"/>
</dbReference>
<feature type="domain" description="Disease resistance protein At4g27190-like leucine-rich repeats" evidence="2">
    <location>
        <begin position="459"/>
        <end position="559"/>
    </location>
</feature>
<dbReference type="Pfam" id="PF23247">
    <property type="entry name" value="LRR_RPS2"/>
    <property type="match status" value="4"/>
</dbReference>
<evidence type="ECO:0000313" key="3">
    <source>
        <dbReference type="EMBL" id="KAD7477457.1"/>
    </source>
</evidence>
<name>A0A5N6PZY4_9ASTR</name>
<dbReference type="PANTHER" id="PTHR33463:SF96">
    <property type="entry name" value="LEUCINE-RICH REPEAT DOMAIN, L DOMAIN-LIKE PROTEIN-RELATED"/>
    <property type="match status" value="1"/>
</dbReference>
<evidence type="ECO:0000259" key="2">
    <source>
        <dbReference type="Pfam" id="PF23247"/>
    </source>
</evidence>
<organism evidence="3 4">
    <name type="scientific">Mikania micrantha</name>
    <name type="common">bitter vine</name>
    <dbReference type="NCBI Taxonomy" id="192012"/>
    <lineage>
        <taxon>Eukaryota</taxon>
        <taxon>Viridiplantae</taxon>
        <taxon>Streptophyta</taxon>
        <taxon>Embryophyta</taxon>
        <taxon>Tracheophyta</taxon>
        <taxon>Spermatophyta</taxon>
        <taxon>Magnoliopsida</taxon>
        <taxon>eudicotyledons</taxon>
        <taxon>Gunneridae</taxon>
        <taxon>Pentapetalae</taxon>
        <taxon>asterids</taxon>
        <taxon>campanulids</taxon>
        <taxon>Asterales</taxon>
        <taxon>Asteraceae</taxon>
        <taxon>Asteroideae</taxon>
        <taxon>Heliantheae alliance</taxon>
        <taxon>Eupatorieae</taxon>
        <taxon>Mikania</taxon>
    </lineage>
</organism>
<dbReference type="SUPFAM" id="SSF52047">
    <property type="entry name" value="RNI-like"/>
    <property type="match status" value="2"/>
</dbReference>
<feature type="domain" description="Disease resistance protein At4g27190-like leucine-rich repeats" evidence="2">
    <location>
        <begin position="602"/>
        <end position="731"/>
    </location>
</feature>
<evidence type="ECO:0000256" key="1">
    <source>
        <dbReference type="ARBA" id="ARBA00022821"/>
    </source>
</evidence>
<keyword evidence="4" id="KW-1185">Reference proteome</keyword>
<dbReference type="PANTHER" id="PTHR33463">
    <property type="entry name" value="NB-ARC DOMAIN-CONTAINING PROTEIN-RELATED"/>
    <property type="match status" value="1"/>
</dbReference>
<dbReference type="AlphaFoldDB" id="A0A5N6PZY4"/>
<accession>A0A5N6PZY4</accession>
<feature type="domain" description="Disease resistance protein At4g27190-like leucine-rich repeats" evidence="2">
    <location>
        <begin position="278"/>
        <end position="364"/>
    </location>
</feature>
<keyword evidence="1" id="KW-0611">Plant defense</keyword>
<comment type="caution">
    <text evidence="3">The sequence shown here is derived from an EMBL/GenBank/DDBJ whole genome shotgun (WGS) entry which is preliminary data.</text>
</comment>
<dbReference type="InterPro" id="IPR057135">
    <property type="entry name" value="At4g27190-like_LRR"/>
</dbReference>
<evidence type="ECO:0000313" key="4">
    <source>
        <dbReference type="Proteomes" id="UP000326396"/>
    </source>
</evidence>
<gene>
    <name evidence="3" type="ORF">E3N88_00593</name>
</gene>
<protein>
    <recommendedName>
        <fullName evidence="2">Disease resistance protein At4g27190-like leucine-rich repeats domain-containing protein</fullName>
    </recommendedName>
</protein>
<reference evidence="3 4" key="1">
    <citation type="submission" date="2019-05" db="EMBL/GenBank/DDBJ databases">
        <title>Mikania micrantha, genome provides insights into the molecular mechanism of rapid growth.</title>
        <authorList>
            <person name="Liu B."/>
        </authorList>
    </citation>
    <scope>NUCLEOTIDE SEQUENCE [LARGE SCALE GENOMIC DNA]</scope>
    <source>
        <strain evidence="3">NLD-2019</strain>
        <tissue evidence="3">Leaf</tissue>
    </source>
</reference>
<dbReference type="Proteomes" id="UP000326396">
    <property type="component" value="Linkage Group LG1"/>
</dbReference>
<proteinExistence type="predicted"/>
<dbReference type="OrthoDB" id="1747797at2759"/>
<feature type="domain" description="Disease resistance protein At4g27190-like leucine-rich repeats" evidence="2">
    <location>
        <begin position="31"/>
        <end position="173"/>
    </location>
</feature>
<dbReference type="SUPFAM" id="SSF52058">
    <property type="entry name" value="L domain-like"/>
    <property type="match status" value="1"/>
</dbReference>
<dbReference type="InterPro" id="IPR032675">
    <property type="entry name" value="LRR_dom_sf"/>
</dbReference>
<dbReference type="Gene3D" id="3.80.10.10">
    <property type="entry name" value="Ribonuclease Inhibitor"/>
    <property type="match status" value="3"/>
</dbReference>
<dbReference type="EMBL" id="SZYD01000001">
    <property type="protein sequence ID" value="KAD7477457.1"/>
    <property type="molecule type" value="Genomic_DNA"/>
</dbReference>